<protein>
    <submittedName>
        <fullName evidence="1">Uncharacterized protein</fullName>
    </submittedName>
</protein>
<evidence type="ECO:0000313" key="1">
    <source>
        <dbReference type="EMBL" id="CAD6189165.1"/>
    </source>
</evidence>
<reference evidence="1" key="1">
    <citation type="submission" date="2020-10" db="EMBL/GenBank/DDBJ databases">
        <authorList>
            <person name="Kikuchi T."/>
        </authorList>
    </citation>
    <scope>NUCLEOTIDE SEQUENCE</scope>
    <source>
        <strain evidence="1">NKZ352</strain>
    </source>
</reference>
<keyword evidence="2" id="KW-1185">Reference proteome</keyword>
<organism evidence="1 2">
    <name type="scientific">Caenorhabditis auriculariae</name>
    <dbReference type="NCBI Taxonomy" id="2777116"/>
    <lineage>
        <taxon>Eukaryota</taxon>
        <taxon>Metazoa</taxon>
        <taxon>Ecdysozoa</taxon>
        <taxon>Nematoda</taxon>
        <taxon>Chromadorea</taxon>
        <taxon>Rhabditida</taxon>
        <taxon>Rhabditina</taxon>
        <taxon>Rhabditomorpha</taxon>
        <taxon>Rhabditoidea</taxon>
        <taxon>Rhabditidae</taxon>
        <taxon>Peloderinae</taxon>
        <taxon>Caenorhabditis</taxon>
    </lineage>
</organism>
<name>A0A8S1H0V7_9PELO</name>
<dbReference type="EMBL" id="CAJGYM010000010">
    <property type="protein sequence ID" value="CAD6189165.1"/>
    <property type="molecule type" value="Genomic_DNA"/>
</dbReference>
<proteinExistence type="predicted"/>
<sequence>MNHVGRTPCIVKIQMSRAATRVPPGTASSETRLAAVGMASQLIGQNLETWIRSATISRTISFSQSERLSNVPANRTYSTVWLLTNRHEATSGDCCVCVIRTVCHGLLHTVCCIWTPLIELLPDLRRLSVQDFLHKRRKWTNGSPAAVWCGYSELLISERPRRFLLVPVVWQLTTRWSLAVSCQAAASDVENKLADFSVAPRRYFYFLYNGRLGTSSRPVTL</sequence>
<accession>A0A8S1H0V7</accession>
<gene>
    <name evidence="1" type="ORF">CAUJ_LOCUS5084</name>
</gene>
<dbReference type="AlphaFoldDB" id="A0A8S1H0V7"/>
<comment type="caution">
    <text evidence="1">The sequence shown here is derived from an EMBL/GenBank/DDBJ whole genome shotgun (WGS) entry which is preliminary data.</text>
</comment>
<evidence type="ECO:0000313" key="2">
    <source>
        <dbReference type="Proteomes" id="UP000835052"/>
    </source>
</evidence>
<dbReference type="Proteomes" id="UP000835052">
    <property type="component" value="Unassembled WGS sequence"/>
</dbReference>